<protein>
    <submittedName>
        <fullName evidence="1">Uncharacterized protein</fullName>
    </submittedName>
</protein>
<evidence type="ECO:0000313" key="2">
    <source>
        <dbReference type="Proteomes" id="UP000554482"/>
    </source>
</evidence>
<sequence length="119" mass="13615">MLLGYAMFGLWELWVEQTMTVEEGVQFRKSFDGRSLTTFAPSTCGNWFPFFINGNHILSIPYMPESTFLFAFLNSRILVMLSWNLNSMLGNIAKCLFLVYSGHHGSIFCAFVVELKKPL</sequence>
<accession>A0A7J6V6X5</accession>
<comment type="caution">
    <text evidence="1">The sequence shown here is derived from an EMBL/GenBank/DDBJ whole genome shotgun (WGS) entry which is preliminary data.</text>
</comment>
<dbReference type="AlphaFoldDB" id="A0A7J6V6X5"/>
<keyword evidence="2" id="KW-1185">Reference proteome</keyword>
<proteinExistence type="predicted"/>
<dbReference type="EMBL" id="JABWDY010037537">
    <property type="protein sequence ID" value="KAF5180371.1"/>
    <property type="molecule type" value="Genomic_DNA"/>
</dbReference>
<gene>
    <name evidence="1" type="ORF">FRX31_030043</name>
</gene>
<organism evidence="1 2">
    <name type="scientific">Thalictrum thalictroides</name>
    <name type="common">Rue-anemone</name>
    <name type="synonym">Anemone thalictroides</name>
    <dbReference type="NCBI Taxonomy" id="46969"/>
    <lineage>
        <taxon>Eukaryota</taxon>
        <taxon>Viridiplantae</taxon>
        <taxon>Streptophyta</taxon>
        <taxon>Embryophyta</taxon>
        <taxon>Tracheophyta</taxon>
        <taxon>Spermatophyta</taxon>
        <taxon>Magnoliopsida</taxon>
        <taxon>Ranunculales</taxon>
        <taxon>Ranunculaceae</taxon>
        <taxon>Thalictroideae</taxon>
        <taxon>Thalictrum</taxon>
    </lineage>
</organism>
<evidence type="ECO:0000313" key="1">
    <source>
        <dbReference type="EMBL" id="KAF5180371.1"/>
    </source>
</evidence>
<dbReference type="Proteomes" id="UP000554482">
    <property type="component" value="Unassembled WGS sequence"/>
</dbReference>
<name>A0A7J6V6X5_THATH</name>
<reference evidence="1 2" key="1">
    <citation type="submission" date="2020-06" db="EMBL/GenBank/DDBJ databases">
        <title>Transcriptomic and genomic resources for Thalictrum thalictroides and T. hernandezii: Facilitating candidate gene discovery in an emerging model plant lineage.</title>
        <authorList>
            <person name="Arias T."/>
            <person name="Riano-Pachon D.M."/>
            <person name="Di Stilio V.S."/>
        </authorList>
    </citation>
    <scope>NUCLEOTIDE SEQUENCE [LARGE SCALE GENOMIC DNA]</scope>
    <source>
        <strain evidence="2">cv. WT478/WT964</strain>
        <tissue evidence="1">Leaves</tissue>
    </source>
</reference>